<gene>
    <name evidence="3" type="ORF">LJ757_13375</name>
</gene>
<keyword evidence="2" id="KW-0472">Membrane</keyword>
<sequence length="109" mass="12418">MPWWSWIVIWVAVTAVALLLYVLIGIRLFRKFMAVLGEVQSAGSRLSFAPPAPSPVAADSLPAVFLDPAAARRRYEDGKAERKEARRERRVERRHLRGQPRAWRDIPGL</sequence>
<name>A0A9X1MFP7_9MICC</name>
<organism evidence="3 4">
    <name type="scientific">Arthrobacter caoxuetaonis</name>
    <dbReference type="NCBI Taxonomy" id="2886935"/>
    <lineage>
        <taxon>Bacteria</taxon>
        <taxon>Bacillati</taxon>
        <taxon>Actinomycetota</taxon>
        <taxon>Actinomycetes</taxon>
        <taxon>Micrococcales</taxon>
        <taxon>Micrococcaceae</taxon>
        <taxon>Arthrobacter</taxon>
    </lineage>
</organism>
<accession>A0A9X1MFP7</accession>
<feature type="compositionally biased region" description="Basic and acidic residues" evidence="1">
    <location>
        <begin position="76"/>
        <end position="91"/>
    </location>
</feature>
<keyword evidence="2" id="KW-0812">Transmembrane</keyword>
<feature type="transmembrane region" description="Helical" evidence="2">
    <location>
        <begin position="6"/>
        <end position="24"/>
    </location>
</feature>
<keyword evidence="2" id="KW-1133">Transmembrane helix</keyword>
<protein>
    <submittedName>
        <fullName evidence="3">Uncharacterized protein</fullName>
    </submittedName>
</protein>
<evidence type="ECO:0000256" key="2">
    <source>
        <dbReference type="SAM" id="Phobius"/>
    </source>
</evidence>
<evidence type="ECO:0000313" key="4">
    <source>
        <dbReference type="Proteomes" id="UP001139158"/>
    </source>
</evidence>
<dbReference type="RefSeq" id="WP_227896649.1">
    <property type="nucleotide sequence ID" value="NZ_CP099466.1"/>
</dbReference>
<evidence type="ECO:0000313" key="3">
    <source>
        <dbReference type="EMBL" id="MCC3298786.1"/>
    </source>
</evidence>
<dbReference type="EMBL" id="JAJFZV010000015">
    <property type="protein sequence ID" value="MCC3298786.1"/>
    <property type="molecule type" value="Genomic_DNA"/>
</dbReference>
<dbReference type="Proteomes" id="UP001139158">
    <property type="component" value="Unassembled WGS sequence"/>
</dbReference>
<feature type="region of interest" description="Disordered" evidence="1">
    <location>
        <begin position="76"/>
        <end position="109"/>
    </location>
</feature>
<comment type="caution">
    <text evidence="3">The sequence shown here is derived from an EMBL/GenBank/DDBJ whole genome shotgun (WGS) entry which is preliminary data.</text>
</comment>
<reference evidence="3" key="1">
    <citation type="submission" date="2021-10" db="EMBL/GenBank/DDBJ databases">
        <title>Novel species in genus Arthrobacter.</title>
        <authorList>
            <person name="Liu Y."/>
        </authorList>
    </citation>
    <scope>NUCLEOTIDE SEQUENCE</scope>
    <source>
        <strain evidence="3">Zg-Y453</strain>
    </source>
</reference>
<dbReference type="AlphaFoldDB" id="A0A9X1MFP7"/>
<keyword evidence="4" id="KW-1185">Reference proteome</keyword>
<evidence type="ECO:0000256" key="1">
    <source>
        <dbReference type="SAM" id="MobiDB-lite"/>
    </source>
</evidence>
<proteinExistence type="predicted"/>